<sequence>MEPVILVILLGVVLGVMLISPAVRGVLRAIFRRPRQTSVIVEVNGRRVELKGPLDDELLKRTIAALLAEKDPPAHRSDSRTDAGGGSNE</sequence>
<dbReference type="RefSeq" id="WP_369278464.1">
    <property type="nucleotide sequence ID" value="NZ_JBJVMW010000042.1"/>
</dbReference>
<evidence type="ECO:0000256" key="2">
    <source>
        <dbReference type="SAM" id="Phobius"/>
    </source>
</evidence>
<name>A0ABW9IZQ9_STRGJ</name>
<keyword evidence="2" id="KW-1133">Transmembrane helix</keyword>
<proteinExistence type="predicted"/>
<comment type="caution">
    <text evidence="3">The sequence shown here is derived from an EMBL/GenBank/DDBJ whole genome shotgun (WGS) entry which is preliminary data.</text>
</comment>
<feature type="compositionally biased region" description="Basic and acidic residues" evidence="1">
    <location>
        <begin position="69"/>
        <end position="81"/>
    </location>
</feature>
<evidence type="ECO:0008006" key="5">
    <source>
        <dbReference type="Google" id="ProtNLM"/>
    </source>
</evidence>
<feature type="region of interest" description="Disordered" evidence="1">
    <location>
        <begin position="69"/>
        <end position="89"/>
    </location>
</feature>
<keyword evidence="2" id="KW-0812">Transmembrane</keyword>
<dbReference type="EMBL" id="JBJVNE010000040">
    <property type="protein sequence ID" value="MFM9653145.1"/>
    <property type="molecule type" value="Genomic_DNA"/>
</dbReference>
<feature type="transmembrane region" description="Helical" evidence="2">
    <location>
        <begin position="6"/>
        <end position="27"/>
    </location>
</feature>
<protein>
    <recommendedName>
        <fullName evidence="5">Preprotein translocase subunit YajC</fullName>
    </recommendedName>
</protein>
<evidence type="ECO:0000256" key="1">
    <source>
        <dbReference type="SAM" id="MobiDB-lite"/>
    </source>
</evidence>
<evidence type="ECO:0000313" key="3">
    <source>
        <dbReference type="EMBL" id="MFM9653145.1"/>
    </source>
</evidence>
<dbReference type="Proteomes" id="UP001631993">
    <property type="component" value="Unassembled WGS sequence"/>
</dbReference>
<keyword evidence="2" id="KW-0472">Membrane</keyword>
<reference evidence="3 4" key="1">
    <citation type="submission" date="2024-12" db="EMBL/GenBank/DDBJ databases">
        <title>Forecasting of Potato common scab and diversities of Pathogenic streptomyces spp. in china.</title>
        <authorList>
            <person name="Handique U."/>
            <person name="Wu J."/>
        </authorList>
    </citation>
    <scope>NUCLEOTIDE SEQUENCE [LARGE SCALE GENOMIC DNA]</scope>
    <source>
        <strain evidence="3 4">ZRIMU1585</strain>
    </source>
</reference>
<accession>A0ABW9IZQ9</accession>
<evidence type="ECO:0000313" key="4">
    <source>
        <dbReference type="Proteomes" id="UP001631993"/>
    </source>
</evidence>
<gene>
    <name evidence="3" type="ORF">ACKI1S_44505</name>
</gene>
<keyword evidence="4" id="KW-1185">Reference proteome</keyword>
<organism evidence="3 4">
    <name type="scientific">Streptomyces galilaeus</name>
    <dbReference type="NCBI Taxonomy" id="33899"/>
    <lineage>
        <taxon>Bacteria</taxon>
        <taxon>Bacillati</taxon>
        <taxon>Actinomycetota</taxon>
        <taxon>Actinomycetes</taxon>
        <taxon>Kitasatosporales</taxon>
        <taxon>Streptomycetaceae</taxon>
        <taxon>Streptomyces</taxon>
    </lineage>
</organism>